<dbReference type="SUPFAM" id="SSF48403">
    <property type="entry name" value="Ankyrin repeat"/>
    <property type="match status" value="1"/>
</dbReference>
<feature type="repeat" description="ANK" evidence="1">
    <location>
        <begin position="93"/>
        <end position="125"/>
    </location>
</feature>
<name>A0A1V9ZRW1_ACHHY</name>
<dbReference type="EMBL" id="JNBR01000030">
    <property type="protein sequence ID" value="OQS00520.1"/>
    <property type="molecule type" value="Genomic_DNA"/>
</dbReference>
<evidence type="ECO:0000313" key="2">
    <source>
        <dbReference type="EMBL" id="OQS00520.1"/>
    </source>
</evidence>
<evidence type="ECO:0000256" key="1">
    <source>
        <dbReference type="PROSITE-ProRule" id="PRU00023"/>
    </source>
</evidence>
<sequence>MGQNLSADATEVVHFRKMVKHTYAGNVSKLEKHFDSASLGFQISRASYIDLSNRIEGAIEAITDSLQREAKRNKYLDEKMEFFAAVEDGRIVLGDTLLHLGVRLGHVDVVLFLLGAGLRENIPNFRGQYANQCCRLPSVQVLMNDVVLVHDVLGFDYDDEPKVHRLVNSLRTLWPLWARSPRPFRRSRGMYDATEAGPLVQVVSDTRTSHLQYTKFVKIAATMAERYRARMTLCGLPIALELLKAHDTKAYDAKRAFHKWPTPQKLQVVWDLLGTNFAGWKHLKSVEKDAAYLGFIEEAMSAWITVADNMRLYLEDAELPTDVVALASAEPQIWKARLAPPADTVDDLCAHISGVQKFTGLKHLKVD</sequence>
<dbReference type="OrthoDB" id="70558at2759"/>
<comment type="caution">
    <text evidence="2">The sequence shown here is derived from an EMBL/GenBank/DDBJ whole genome shotgun (WGS) entry which is preliminary data.</text>
</comment>
<dbReference type="PROSITE" id="PS50088">
    <property type="entry name" value="ANK_REPEAT"/>
    <property type="match status" value="1"/>
</dbReference>
<dbReference type="PROSITE" id="PS50297">
    <property type="entry name" value="ANK_REP_REGION"/>
    <property type="match status" value="1"/>
</dbReference>
<dbReference type="InterPro" id="IPR036770">
    <property type="entry name" value="Ankyrin_rpt-contain_sf"/>
</dbReference>
<reference evidence="2 3" key="1">
    <citation type="journal article" date="2014" name="Genome Biol. Evol.">
        <title>The secreted proteins of Achlya hypogyna and Thraustotheca clavata identify the ancestral oomycete secretome and reveal gene acquisitions by horizontal gene transfer.</title>
        <authorList>
            <person name="Misner I."/>
            <person name="Blouin N."/>
            <person name="Leonard G."/>
            <person name="Richards T.A."/>
            <person name="Lane C.E."/>
        </authorList>
    </citation>
    <scope>NUCLEOTIDE SEQUENCE [LARGE SCALE GENOMIC DNA]</scope>
    <source>
        <strain evidence="2 3">ATCC 48635</strain>
    </source>
</reference>
<organism evidence="2 3">
    <name type="scientific">Achlya hypogyna</name>
    <name type="common">Oomycete</name>
    <name type="synonym">Protoachlya hypogyna</name>
    <dbReference type="NCBI Taxonomy" id="1202772"/>
    <lineage>
        <taxon>Eukaryota</taxon>
        <taxon>Sar</taxon>
        <taxon>Stramenopiles</taxon>
        <taxon>Oomycota</taxon>
        <taxon>Saprolegniomycetes</taxon>
        <taxon>Saprolegniales</taxon>
        <taxon>Achlyaceae</taxon>
        <taxon>Achlya</taxon>
    </lineage>
</organism>
<keyword evidence="3" id="KW-1185">Reference proteome</keyword>
<dbReference type="STRING" id="1202772.A0A1V9ZRW1"/>
<accession>A0A1V9ZRW1</accession>
<gene>
    <name evidence="2" type="ORF">ACHHYP_03432</name>
</gene>
<dbReference type="InterPro" id="IPR002110">
    <property type="entry name" value="Ankyrin_rpt"/>
</dbReference>
<keyword evidence="1" id="KW-0040">ANK repeat</keyword>
<proteinExistence type="predicted"/>
<protein>
    <submittedName>
        <fullName evidence="2">Uncharacterized protein</fullName>
    </submittedName>
</protein>
<dbReference type="AlphaFoldDB" id="A0A1V9ZRW1"/>
<dbReference type="Proteomes" id="UP000243579">
    <property type="component" value="Unassembled WGS sequence"/>
</dbReference>
<evidence type="ECO:0000313" key="3">
    <source>
        <dbReference type="Proteomes" id="UP000243579"/>
    </source>
</evidence>